<reference evidence="3 4" key="1">
    <citation type="submission" date="2019-07" db="EMBL/GenBank/DDBJ databases">
        <title>Shewanella sp. YLB-06 whole genomic sequence.</title>
        <authorList>
            <person name="Yu L."/>
        </authorList>
    </citation>
    <scope>NUCLEOTIDE SEQUENCE [LARGE SCALE GENOMIC DNA]</scope>
    <source>
        <strain evidence="3 4">YLB-06</strain>
    </source>
</reference>
<dbReference type="PROSITE" id="PS50110">
    <property type="entry name" value="RESPONSE_REGULATORY"/>
    <property type="match status" value="1"/>
</dbReference>
<sequence length="136" mass="15436">MMRVLIADDDPVGVEVNKRLIYSYVNSNSIDNIYIKTVSNGYEAVDSFRESLIAGEPFDLIMLDRGMPYFNGEYALNKIRQLEQRSSYRVKPCHIIIVTSRSPSGDILTIKNHCDSYLLKPVSVPAIYKILATKTE</sequence>
<evidence type="ECO:0000259" key="2">
    <source>
        <dbReference type="PROSITE" id="PS50110"/>
    </source>
</evidence>
<dbReference type="SUPFAM" id="SSF52172">
    <property type="entry name" value="CheY-like"/>
    <property type="match status" value="1"/>
</dbReference>
<dbReference type="InterPro" id="IPR052048">
    <property type="entry name" value="ST_Response_Regulator"/>
</dbReference>
<feature type="domain" description="Response regulatory" evidence="2">
    <location>
        <begin position="3"/>
        <end position="135"/>
    </location>
</feature>
<organism evidence="3 4">
    <name type="scientific">Shewanella psychropiezotolerans</name>
    <dbReference type="NCBI Taxonomy" id="2593655"/>
    <lineage>
        <taxon>Bacteria</taxon>
        <taxon>Pseudomonadati</taxon>
        <taxon>Pseudomonadota</taxon>
        <taxon>Gammaproteobacteria</taxon>
        <taxon>Alteromonadales</taxon>
        <taxon>Shewanellaceae</taxon>
        <taxon>Shewanella</taxon>
    </lineage>
</organism>
<keyword evidence="4" id="KW-1185">Reference proteome</keyword>
<dbReference type="Proteomes" id="UP000315947">
    <property type="component" value="Chromosome"/>
</dbReference>
<dbReference type="InterPro" id="IPR001789">
    <property type="entry name" value="Sig_transdc_resp-reg_receiver"/>
</dbReference>
<evidence type="ECO:0000313" key="3">
    <source>
        <dbReference type="EMBL" id="QDO83677.1"/>
    </source>
</evidence>
<keyword evidence="1" id="KW-0597">Phosphoprotein</keyword>
<dbReference type="Pfam" id="PF00072">
    <property type="entry name" value="Response_reg"/>
    <property type="match status" value="1"/>
</dbReference>
<protein>
    <submittedName>
        <fullName evidence="3">Response regulator</fullName>
    </submittedName>
</protein>
<dbReference type="PANTHER" id="PTHR43228">
    <property type="entry name" value="TWO-COMPONENT RESPONSE REGULATOR"/>
    <property type="match status" value="1"/>
</dbReference>
<feature type="modified residue" description="4-aspartylphosphate" evidence="1">
    <location>
        <position position="64"/>
    </location>
</feature>
<gene>
    <name evidence="3" type="ORF">FM037_11095</name>
</gene>
<name>A0ABX5WZQ1_9GAMM</name>
<dbReference type="Gene3D" id="3.40.50.2300">
    <property type="match status" value="1"/>
</dbReference>
<dbReference type="EMBL" id="CP041614">
    <property type="protein sequence ID" value="QDO83677.1"/>
    <property type="molecule type" value="Genomic_DNA"/>
</dbReference>
<dbReference type="RefSeq" id="WP_144046049.1">
    <property type="nucleotide sequence ID" value="NZ_CP041614.1"/>
</dbReference>
<evidence type="ECO:0000256" key="1">
    <source>
        <dbReference type="PROSITE-ProRule" id="PRU00169"/>
    </source>
</evidence>
<dbReference type="SMART" id="SM00448">
    <property type="entry name" value="REC"/>
    <property type="match status" value="1"/>
</dbReference>
<accession>A0ABX5WZQ1</accession>
<dbReference type="PANTHER" id="PTHR43228:SF1">
    <property type="entry name" value="TWO-COMPONENT RESPONSE REGULATOR ARR22"/>
    <property type="match status" value="1"/>
</dbReference>
<dbReference type="InterPro" id="IPR011006">
    <property type="entry name" value="CheY-like_superfamily"/>
</dbReference>
<evidence type="ECO:0000313" key="4">
    <source>
        <dbReference type="Proteomes" id="UP000315947"/>
    </source>
</evidence>
<proteinExistence type="predicted"/>